<keyword evidence="3" id="KW-1185">Reference proteome</keyword>
<reference evidence="2" key="1">
    <citation type="submission" date="2021-02" db="EMBL/GenBank/DDBJ databases">
        <authorList>
            <person name="Dougan E. K."/>
            <person name="Rhodes N."/>
            <person name="Thang M."/>
            <person name="Chan C."/>
        </authorList>
    </citation>
    <scope>NUCLEOTIDE SEQUENCE</scope>
</reference>
<comment type="caution">
    <text evidence="2">The sequence shown here is derived from an EMBL/GenBank/DDBJ whole genome shotgun (WGS) entry which is preliminary data.</text>
</comment>
<dbReference type="EMBL" id="CAJNJA010011697">
    <property type="protein sequence ID" value="CAE7277269.1"/>
    <property type="molecule type" value="Genomic_DNA"/>
</dbReference>
<gene>
    <name evidence="2" type="ORF">SNEC2469_LOCUS6735</name>
</gene>
<accession>A0A812MQF0</accession>
<dbReference type="OrthoDB" id="407990at2759"/>
<protein>
    <submittedName>
        <fullName evidence="2">Uncharacterized protein</fullName>
    </submittedName>
</protein>
<proteinExistence type="predicted"/>
<organism evidence="2 3">
    <name type="scientific">Symbiodinium necroappetens</name>
    <dbReference type="NCBI Taxonomy" id="1628268"/>
    <lineage>
        <taxon>Eukaryota</taxon>
        <taxon>Sar</taxon>
        <taxon>Alveolata</taxon>
        <taxon>Dinophyceae</taxon>
        <taxon>Suessiales</taxon>
        <taxon>Symbiodiniaceae</taxon>
        <taxon>Symbiodinium</taxon>
    </lineage>
</organism>
<sequence length="245" mass="26824">MPADPWPLPNPGPSSGSFDLVAPDEGLGAGTGISRQVQGDVPVSDAERSPRTKRAPKEMPLRFRCSICGTCIASSDGFVEARDDSFVFRSLQPGGGEAAGRVVCRECDQALGFRSDGLFFLRKDTVEKRAEKLEVLVCSLKLQEINDVSPVLADIFPYSSVQERLLQKAELRGFASLPGKPDFVVVVHRNEGRALLTDRNGFYHDVLGCAYRQTRGNVLVVLTRAEPKAEADLFDKVMLRSLQRA</sequence>
<name>A0A812MQF0_9DINO</name>
<dbReference type="Proteomes" id="UP000601435">
    <property type="component" value="Unassembled WGS sequence"/>
</dbReference>
<evidence type="ECO:0000313" key="3">
    <source>
        <dbReference type="Proteomes" id="UP000601435"/>
    </source>
</evidence>
<evidence type="ECO:0000256" key="1">
    <source>
        <dbReference type="SAM" id="MobiDB-lite"/>
    </source>
</evidence>
<feature type="compositionally biased region" description="Pro residues" evidence="1">
    <location>
        <begin position="1"/>
        <end position="12"/>
    </location>
</feature>
<feature type="compositionally biased region" description="Basic and acidic residues" evidence="1">
    <location>
        <begin position="45"/>
        <end position="55"/>
    </location>
</feature>
<evidence type="ECO:0000313" key="2">
    <source>
        <dbReference type="EMBL" id="CAE7277269.1"/>
    </source>
</evidence>
<feature type="region of interest" description="Disordered" evidence="1">
    <location>
        <begin position="1"/>
        <end position="55"/>
    </location>
</feature>
<dbReference type="AlphaFoldDB" id="A0A812MQF0"/>